<dbReference type="GO" id="GO:0032259">
    <property type="term" value="P:methylation"/>
    <property type="evidence" value="ECO:0007669"/>
    <property type="project" value="UniProtKB-KW"/>
</dbReference>
<dbReference type="InterPro" id="IPR029063">
    <property type="entry name" value="SAM-dependent_MTases_sf"/>
</dbReference>
<sequence>MTPTPGWRNFDNSPSVRLAKHPLLFRLLSGVGLVGASQKKFIAFVRENEINFADATNRLPLGADCVQVLYSCHMLEHLVPTKAERFLQEAFRVLKPGGILRIAVPDLRILVDEYLASGNADQFVEKLNMVNDKPNSFRKRLFYLIVGERRHQWQYDAQSLCALIEAQGFVEAKALAAGETAIPNPGPLNLHERSHESLYVEAKKPAR</sequence>
<keyword evidence="2" id="KW-0808">Transferase</keyword>
<reference evidence="2" key="1">
    <citation type="submission" date="2021-03" db="EMBL/GenBank/DDBJ databases">
        <authorList>
            <person name="Wang G."/>
        </authorList>
    </citation>
    <scope>NUCLEOTIDE SEQUENCE</scope>
    <source>
        <strain evidence="2">KCTC 12899</strain>
    </source>
</reference>
<dbReference type="InterPro" id="IPR013216">
    <property type="entry name" value="Methyltransf_11"/>
</dbReference>
<evidence type="ECO:0000259" key="1">
    <source>
        <dbReference type="Pfam" id="PF08241"/>
    </source>
</evidence>
<dbReference type="Gene3D" id="3.40.50.150">
    <property type="entry name" value="Vaccinia Virus protein VP39"/>
    <property type="match status" value="1"/>
</dbReference>
<dbReference type="Pfam" id="PF08241">
    <property type="entry name" value="Methyltransf_11"/>
    <property type="match status" value="1"/>
</dbReference>
<proteinExistence type="predicted"/>
<dbReference type="SUPFAM" id="SSF53335">
    <property type="entry name" value="S-adenosyl-L-methionine-dependent methyltransferases"/>
    <property type="match status" value="1"/>
</dbReference>
<feature type="domain" description="Methyltransferase type 11" evidence="1">
    <location>
        <begin position="50"/>
        <end position="101"/>
    </location>
</feature>
<evidence type="ECO:0000313" key="2">
    <source>
        <dbReference type="EMBL" id="MBO1321836.1"/>
    </source>
</evidence>
<dbReference type="Proteomes" id="UP000664417">
    <property type="component" value="Unassembled WGS sequence"/>
</dbReference>
<gene>
    <name evidence="2" type="ORF">J3U88_25375</name>
</gene>
<accession>A0A8J7QJ95</accession>
<dbReference type="GO" id="GO:0008757">
    <property type="term" value="F:S-adenosylmethionine-dependent methyltransferase activity"/>
    <property type="evidence" value="ECO:0007669"/>
    <property type="project" value="InterPro"/>
</dbReference>
<dbReference type="CDD" id="cd02440">
    <property type="entry name" value="AdoMet_MTases"/>
    <property type="match status" value="1"/>
</dbReference>
<dbReference type="EMBL" id="JAFREP010000028">
    <property type="protein sequence ID" value="MBO1321836.1"/>
    <property type="molecule type" value="Genomic_DNA"/>
</dbReference>
<keyword evidence="3" id="KW-1185">Reference proteome</keyword>
<protein>
    <submittedName>
        <fullName evidence="2">Methyltransferase domain-containing protein</fullName>
    </submittedName>
</protein>
<keyword evidence="2" id="KW-0489">Methyltransferase</keyword>
<evidence type="ECO:0000313" key="3">
    <source>
        <dbReference type="Proteomes" id="UP000664417"/>
    </source>
</evidence>
<dbReference type="AlphaFoldDB" id="A0A8J7QJ95"/>
<name>A0A8J7QJ95_9BACT</name>
<dbReference type="RefSeq" id="WP_207861809.1">
    <property type="nucleotide sequence ID" value="NZ_JAFREP010000028.1"/>
</dbReference>
<comment type="caution">
    <text evidence="2">The sequence shown here is derived from an EMBL/GenBank/DDBJ whole genome shotgun (WGS) entry which is preliminary data.</text>
</comment>
<organism evidence="2 3">
    <name type="scientific">Acanthopleuribacter pedis</name>
    <dbReference type="NCBI Taxonomy" id="442870"/>
    <lineage>
        <taxon>Bacteria</taxon>
        <taxon>Pseudomonadati</taxon>
        <taxon>Acidobacteriota</taxon>
        <taxon>Holophagae</taxon>
        <taxon>Acanthopleuribacterales</taxon>
        <taxon>Acanthopleuribacteraceae</taxon>
        <taxon>Acanthopleuribacter</taxon>
    </lineage>
</organism>